<comment type="caution">
    <text evidence="2">The sequence shown here is derived from an EMBL/GenBank/DDBJ whole genome shotgun (WGS) entry which is preliminary data.</text>
</comment>
<feature type="region of interest" description="Disordered" evidence="1">
    <location>
        <begin position="23"/>
        <end position="43"/>
    </location>
</feature>
<name>A0A1V6TDW4_9EURO</name>
<gene>
    <name evidence="2" type="ORF">PENSTE_c007G07376</name>
</gene>
<protein>
    <submittedName>
        <fullName evidence="2">Uncharacterized protein</fullName>
    </submittedName>
</protein>
<organism evidence="2 3">
    <name type="scientific">Penicillium steckii</name>
    <dbReference type="NCBI Taxonomy" id="303698"/>
    <lineage>
        <taxon>Eukaryota</taxon>
        <taxon>Fungi</taxon>
        <taxon>Dikarya</taxon>
        <taxon>Ascomycota</taxon>
        <taxon>Pezizomycotina</taxon>
        <taxon>Eurotiomycetes</taxon>
        <taxon>Eurotiomycetidae</taxon>
        <taxon>Eurotiales</taxon>
        <taxon>Aspergillaceae</taxon>
        <taxon>Penicillium</taxon>
    </lineage>
</organism>
<evidence type="ECO:0000313" key="2">
    <source>
        <dbReference type="EMBL" id="OQE24562.1"/>
    </source>
</evidence>
<reference evidence="3" key="1">
    <citation type="journal article" date="2017" name="Nat. Microbiol.">
        <title>Global analysis of biosynthetic gene clusters reveals vast potential of secondary metabolite production in Penicillium species.</title>
        <authorList>
            <person name="Nielsen J.C."/>
            <person name="Grijseels S."/>
            <person name="Prigent S."/>
            <person name="Ji B."/>
            <person name="Dainat J."/>
            <person name="Nielsen K.F."/>
            <person name="Frisvad J.C."/>
            <person name="Workman M."/>
            <person name="Nielsen J."/>
        </authorList>
    </citation>
    <scope>NUCLEOTIDE SEQUENCE [LARGE SCALE GENOMIC DNA]</scope>
    <source>
        <strain evidence="3">IBT 24891</strain>
    </source>
</reference>
<dbReference type="OrthoDB" id="4158189at2759"/>
<dbReference type="AlphaFoldDB" id="A0A1V6TDW4"/>
<dbReference type="Proteomes" id="UP000191285">
    <property type="component" value="Unassembled WGS sequence"/>
</dbReference>
<evidence type="ECO:0000313" key="3">
    <source>
        <dbReference type="Proteomes" id="UP000191285"/>
    </source>
</evidence>
<sequence>MCGDTNRPTFGGTIAVLFPQDSSVSPEKSLSSSPASVLSQSTSSSTSSLSAYSLFFRDTNDHKTKATFRIDDPETYQTLRSYEDVDIRIEKYGDLSTSVPVTAPLHQFRVNLSQDKSLKSFSHEAEIQFELPERLDLGVSEKGIVGRQVTLREAEGAVLGVGIVGFN</sequence>
<evidence type="ECO:0000256" key="1">
    <source>
        <dbReference type="SAM" id="MobiDB-lite"/>
    </source>
</evidence>
<accession>A0A1V6TDW4</accession>
<dbReference type="EMBL" id="MLKD01000007">
    <property type="protein sequence ID" value="OQE24562.1"/>
    <property type="molecule type" value="Genomic_DNA"/>
</dbReference>
<proteinExistence type="predicted"/>
<keyword evidence="3" id="KW-1185">Reference proteome</keyword>